<accession>A0A0B6Z0C2</accession>
<feature type="domain" description="C2H2-type" evidence="6">
    <location>
        <begin position="140"/>
        <end position="167"/>
    </location>
</feature>
<gene>
    <name evidence="7" type="primary">ORF43925</name>
</gene>
<dbReference type="PROSITE" id="PS00028">
    <property type="entry name" value="ZINC_FINGER_C2H2_1"/>
    <property type="match status" value="2"/>
</dbReference>
<dbReference type="InterPro" id="IPR013087">
    <property type="entry name" value="Znf_C2H2_type"/>
</dbReference>
<dbReference type="GO" id="GO:0008270">
    <property type="term" value="F:zinc ion binding"/>
    <property type="evidence" value="ECO:0007669"/>
    <property type="project" value="UniProtKB-KW"/>
</dbReference>
<evidence type="ECO:0000256" key="4">
    <source>
        <dbReference type="ARBA" id="ARBA00022833"/>
    </source>
</evidence>
<dbReference type="PANTHER" id="PTHR24409">
    <property type="entry name" value="ZINC FINGER PROTEIN 142"/>
    <property type="match status" value="1"/>
</dbReference>
<feature type="non-terminal residue" evidence="7">
    <location>
        <position position="248"/>
    </location>
</feature>
<evidence type="ECO:0000313" key="7">
    <source>
        <dbReference type="EMBL" id="CEK62009.1"/>
    </source>
</evidence>
<dbReference type="InterPro" id="IPR036236">
    <property type="entry name" value="Znf_C2H2_sf"/>
</dbReference>
<dbReference type="GO" id="GO:0005634">
    <property type="term" value="C:nucleus"/>
    <property type="evidence" value="ECO:0007669"/>
    <property type="project" value="TreeGrafter"/>
</dbReference>
<keyword evidence="2" id="KW-0677">Repeat</keyword>
<dbReference type="PANTHER" id="PTHR24409:SF295">
    <property type="entry name" value="AZ2-RELATED"/>
    <property type="match status" value="1"/>
</dbReference>
<dbReference type="GO" id="GO:0000977">
    <property type="term" value="F:RNA polymerase II transcription regulatory region sequence-specific DNA binding"/>
    <property type="evidence" value="ECO:0007669"/>
    <property type="project" value="TreeGrafter"/>
</dbReference>
<keyword evidence="3 5" id="KW-0863">Zinc-finger</keyword>
<dbReference type="AlphaFoldDB" id="A0A0B6Z0C2"/>
<evidence type="ECO:0000256" key="2">
    <source>
        <dbReference type="ARBA" id="ARBA00022737"/>
    </source>
</evidence>
<evidence type="ECO:0000256" key="1">
    <source>
        <dbReference type="ARBA" id="ARBA00022723"/>
    </source>
</evidence>
<organism evidence="7">
    <name type="scientific">Arion vulgaris</name>
    <dbReference type="NCBI Taxonomy" id="1028688"/>
    <lineage>
        <taxon>Eukaryota</taxon>
        <taxon>Metazoa</taxon>
        <taxon>Spiralia</taxon>
        <taxon>Lophotrochozoa</taxon>
        <taxon>Mollusca</taxon>
        <taxon>Gastropoda</taxon>
        <taxon>Heterobranchia</taxon>
        <taxon>Euthyneura</taxon>
        <taxon>Panpulmonata</taxon>
        <taxon>Eupulmonata</taxon>
        <taxon>Stylommatophora</taxon>
        <taxon>Helicina</taxon>
        <taxon>Arionoidea</taxon>
        <taxon>Arionidae</taxon>
        <taxon>Arion</taxon>
    </lineage>
</organism>
<evidence type="ECO:0000259" key="6">
    <source>
        <dbReference type="PROSITE" id="PS50157"/>
    </source>
</evidence>
<dbReference type="Gene3D" id="3.30.160.60">
    <property type="entry name" value="Classic Zinc Finger"/>
    <property type="match status" value="2"/>
</dbReference>
<dbReference type="SUPFAM" id="SSF57667">
    <property type="entry name" value="beta-beta-alpha zinc fingers"/>
    <property type="match status" value="2"/>
</dbReference>
<feature type="domain" description="C2H2-type" evidence="6">
    <location>
        <begin position="199"/>
        <end position="226"/>
    </location>
</feature>
<keyword evidence="4" id="KW-0862">Zinc</keyword>
<dbReference type="PROSITE" id="PS50157">
    <property type="entry name" value="ZINC_FINGER_C2H2_2"/>
    <property type="match status" value="2"/>
</dbReference>
<evidence type="ECO:0000256" key="5">
    <source>
        <dbReference type="PROSITE-ProRule" id="PRU00042"/>
    </source>
</evidence>
<dbReference type="SMART" id="SM00355">
    <property type="entry name" value="ZnF_C2H2"/>
    <property type="match status" value="4"/>
</dbReference>
<dbReference type="EMBL" id="HACG01015144">
    <property type="protein sequence ID" value="CEK62009.1"/>
    <property type="molecule type" value="Transcribed_RNA"/>
</dbReference>
<dbReference type="GO" id="GO:0000981">
    <property type="term" value="F:DNA-binding transcription factor activity, RNA polymerase II-specific"/>
    <property type="evidence" value="ECO:0007669"/>
    <property type="project" value="TreeGrafter"/>
</dbReference>
<reference evidence="7" key="1">
    <citation type="submission" date="2014-12" db="EMBL/GenBank/DDBJ databases">
        <title>Insight into the proteome of Arion vulgaris.</title>
        <authorList>
            <person name="Aradska J."/>
            <person name="Bulat T."/>
            <person name="Smidak R."/>
            <person name="Sarate P."/>
            <person name="Gangsoo J."/>
            <person name="Sialana F."/>
            <person name="Bilban M."/>
            <person name="Lubec G."/>
        </authorList>
    </citation>
    <scope>NUCLEOTIDE SEQUENCE</scope>
    <source>
        <tissue evidence="7">Skin</tissue>
    </source>
</reference>
<name>A0A0B6Z0C2_9EUPU</name>
<protein>
    <recommendedName>
        <fullName evidence="6">C2H2-type domain-containing protein</fullName>
    </recommendedName>
</protein>
<evidence type="ECO:0000256" key="3">
    <source>
        <dbReference type="ARBA" id="ARBA00022771"/>
    </source>
</evidence>
<dbReference type="Pfam" id="PF00096">
    <property type="entry name" value="zf-C2H2"/>
    <property type="match status" value="1"/>
</dbReference>
<keyword evidence="1" id="KW-0479">Metal-binding</keyword>
<proteinExistence type="predicted"/>
<sequence length="248" mass="28656">RLSHIATRRNKTCVPKVFLTENTKAKGKKNIAKVKKDKVVKGKDDQVKTKQTTKECTVKISLTRLKRKYENKTENSMKKSVSHEKCRKIKSKVRDKIERSKGTKVRKLELEREVKCEFCSQTFRSQQEYFDHRKGDRTSFKCKICSKTVPFKAHLMVHMRKHNNLQELVSLEEADNKSDQKLESKASDDSGDYKSNKTIKCDVCGLNVSNIPILKTHTMIHTGEYAYKCCICGEMTHSIAKHNNHMST</sequence>
<feature type="non-terminal residue" evidence="7">
    <location>
        <position position="1"/>
    </location>
</feature>